<accession>A0A560L5C4</accession>
<dbReference type="RefSeq" id="WP_246667723.1">
    <property type="nucleotide sequence ID" value="NZ_VITY01000014.1"/>
</dbReference>
<dbReference type="AlphaFoldDB" id="A0A560L5C4"/>
<reference evidence="3 4" key="1">
    <citation type="submission" date="2019-06" db="EMBL/GenBank/DDBJ databases">
        <title>Genomic Encyclopedia of Type Strains, Phase IV (KMG-V): Genome sequencing to study the core and pangenomes of soil and plant-associated prokaryotes.</title>
        <authorList>
            <person name="Whitman W."/>
        </authorList>
    </citation>
    <scope>NUCLEOTIDE SEQUENCE [LARGE SCALE GENOMIC DNA]</scope>
    <source>
        <strain evidence="3 4">BR 10355</strain>
    </source>
</reference>
<dbReference type="SUPFAM" id="SSF56601">
    <property type="entry name" value="beta-lactamase/transpeptidase-like"/>
    <property type="match status" value="1"/>
</dbReference>
<sequence length="398" mass="43641">MTMRHRFPRLLVLGASLALALTASFTNLRADDMTPGQQDHPCGSPAALDDGWTIAAPESVGMDGARLCGIAARLGLRSSEVHSVVVARHGRLVFEQYFSGIDQPWGYPEGRIEFTATTRHDMRPASKSVTSLLVGIAIDRKLIASTDEPIVKFFPDHRSVKSAGWDAITLRHLLTMSSGIKWDETLPWTHPDNDEPHLAFDADPIGYVLGKPIIAPPDTLWNYSGGGTDLLGNILEQVSGKPLEAFARETLFQPLGITDLEWKTYKNGKIAAAAGLRLRPRDAAKIGQLMLDRGMWNGQRIISADWIAQSIAPRFQAVGYFGGTLFYGYQWWVGRSLSEGKEVRWVGAFGWGGQRIIVVPDLDLVMMTTAAQYGQPKEGLAAMDILANIIIPAVRDAH</sequence>
<organism evidence="3 4">
    <name type="scientific">Bradyrhizobium macuxiense</name>
    <dbReference type="NCBI Taxonomy" id="1755647"/>
    <lineage>
        <taxon>Bacteria</taxon>
        <taxon>Pseudomonadati</taxon>
        <taxon>Pseudomonadota</taxon>
        <taxon>Alphaproteobacteria</taxon>
        <taxon>Hyphomicrobiales</taxon>
        <taxon>Nitrobacteraceae</taxon>
        <taxon>Bradyrhizobium</taxon>
    </lineage>
</organism>
<evidence type="ECO:0000313" key="4">
    <source>
        <dbReference type="Proteomes" id="UP000321304"/>
    </source>
</evidence>
<dbReference type="Proteomes" id="UP000321304">
    <property type="component" value="Unassembled WGS sequence"/>
</dbReference>
<keyword evidence="1" id="KW-0732">Signal</keyword>
<gene>
    <name evidence="3" type="ORF">FBZ93_114149</name>
</gene>
<feature type="domain" description="Beta-lactamase-related" evidence="2">
    <location>
        <begin position="83"/>
        <end position="375"/>
    </location>
</feature>
<protein>
    <submittedName>
        <fullName evidence="3">CubicO group peptidase (Beta-lactamase class C family)</fullName>
    </submittedName>
</protein>
<dbReference type="InterPro" id="IPR001466">
    <property type="entry name" value="Beta-lactam-related"/>
</dbReference>
<feature type="signal peptide" evidence="1">
    <location>
        <begin position="1"/>
        <end position="30"/>
    </location>
</feature>
<evidence type="ECO:0000256" key="1">
    <source>
        <dbReference type="SAM" id="SignalP"/>
    </source>
</evidence>
<dbReference type="Pfam" id="PF00144">
    <property type="entry name" value="Beta-lactamase"/>
    <property type="match status" value="1"/>
</dbReference>
<dbReference type="PANTHER" id="PTHR43283:SF7">
    <property type="entry name" value="BETA-LACTAMASE-RELATED DOMAIN-CONTAINING PROTEIN"/>
    <property type="match status" value="1"/>
</dbReference>
<feature type="chain" id="PRO_5021912281" evidence="1">
    <location>
        <begin position="31"/>
        <end position="398"/>
    </location>
</feature>
<dbReference type="InterPro" id="IPR012338">
    <property type="entry name" value="Beta-lactam/transpept-like"/>
</dbReference>
<comment type="caution">
    <text evidence="3">The sequence shown here is derived from an EMBL/GenBank/DDBJ whole genome shotgun (WGS) entry which is preliminary data.</text>
</comment>
<dbReference type="Gene3D" id="3.40.710.10">
    <property type="entry name" value="DD-peptidase/beta-lactamase superfamily"/>
    <property type="match status" value="1"/>
</dbReference>
<keyword evidence="4" id="KW-1185">Reference proteome</keyword>
<evidence type="ECO:0000259" key="2">
    <source>
        <dbReference type="Pfam" id="PF00144"/>
    </source>
</evidence>
<dbReference type="PANTHER" id="PTHR43283">
    <property type="entry name" value="BETA-LACTAMASE-RELATED"/>
    <property type="match status" value="1"/>
</dbReference>
<name>A0A560L5C4_9BRAD</name>
<proteinExistence type="predicted"/>
<dbReference type="EMBL" id="VITY01000014">
    <property type="protein sequence ID" value="TWB90595.1"/>
    <property type="molecule type" value="Genomic_DNA"/>
</dbReference>
<evidence type="ECO:0000313" key="3">
    <source>
        <dbReference type="EMBL" id="TWB90595.1"/>
    </source>
</evidence>
<dbReference type="InterPro" id="IPR050789">
    <property type="entry name" value="Diverse_Enzym_Activities"/>
</dbReference>